<dbReference type="EMBL" id="GBRH01274240">
    <property type="protein sequence ID" value="JAD23655.1"/>
    <property type="molecule type" value="Transcribed_RNA"/>
</dbReference>
<name>A0A0A8YEQ5_ARUDO</name>
<sequence>MGGLRRQHSDHKMVKNYQYGIWMKGMSHKRAHPGDRGGTSIDTSTAN</sequence>
<evidence type="ECO:0000256" key="1">
    <source>
        <dbReference type="SAM" id="MobiDB-lite"/>
    </source>
</evidence>
<protein>
    <submittedName>
        <fullName evidence="2">Uncharacterized protein</fullName>
    </submittedName>
</protein>
<dbReference type="AlphaFoldDB" id="A0A0A8YEQ5"/>
<proteinExistence type="predicted"/>
<evidence type="ECO:0000313" key="2">
    <source>
        <dbReference type="EMBL" id="JAD23655.1"/>
    </source>
</evidence>
<reference evidence="2" key="2">
    <citation type="journal article" date="2015" name="Data Brief">
        <title>Shoot transcriptome of the giant reed, Arundo donax.</title>
        <authorList>
            <person name="Barrero R.A."/>
            <person name="Guerrero F.D."/>
            <person name="Moolhuijzen P."/>
            <person name="Goolsby J.A."/>
            <person name="Tidwell J."/>
            <person name="Bellgard S.E."/>
            <person name="Bellgard M.I."/>
        </authorList>
    </citation>
    <scope>NUCLEOTIDE SEQUENCE</scope>
    <source>
        <tissue evidence="2">Shoot tissue taken approximately 20 cm above the soil surface</tissue>
    </source>
</reference>
<organism evidence="2">
    <name type="scientific">Arundo donax</name>
    <name type="common">Giant reed</name>
    <name type="synonym">Donax arundinaceus</name>
    <dbReference type="NCBI Taxonomy" id="35708"/>
    <lineage>
        <taxon>Eukaryota</taxon>
        <taxon>Viridiplantae</taxon>
        <taxon>Streptophyta</taxon>
        <taxon>Embryophyta</taxon>
        <taxon>Tracheophyta</taxon>
        <taxon>Spermatophyta</taxon>
        <taxon>Magnoliopsida</taxon>
        <taxon>Liliopsida</taxon>
        <taxon>Poales</taxon>
        <taxon>Poaceae</taxon>
        <taxon>PACMAD clade</taxon>
        <taxon>Arundinoideae</taxon>
        <taxon>Arundineae</taxon>
        <taxon>Arundo</taxon>
    </lineage>
</organism>
<reference evidence="2" key="1">
    <citation type="submission" date="2014-09" db="EMBL/GenBank/DDBJ databases">
        <authorList>
            <person name="Magalhaes I.L.F."/>
            <person name="Oliveira U."/>
            <person name="Santos F.R."/>
            <person name="Vidigal T.H.D.A."/>
            <person name="Brescovit A.D."/>
            <person name="Santos A.J."/>
        </authorList>
    </citation>
    <scope>NUCLEOTIDE SEQUENCE</scope>
    <source>
        <tissue evidence="2">Shoot tissue taken approximately 20 cm above the soil surface</tissue>
    </source>
</reference>
<feature type="region of interest" description="Disordered" evidence="1">
    <location>
        <begin position="28"/>
        <end position="47"/>
    </location>
</feature>
<accession>A0A0A8YEQ5</accession>